<gene>
    <name evidence="2" type="ORF">NSCI0253_LOCUS34637</name>
</gene>
<accession>A0A7S1ANL0</accession>
<name>A0A7S1ANL0_NOCSC</name>
<feature type="signal peptide" evidence="1">
    <location>
        <begin position="1"/>
        <end position="17"/>
    </location>
</feature>
<evidence type="ECO:0000256" key="1">
    <source>
        <dbReference type="SAM" id="SignalP"/>
    </source>
</evidence>
<reference evidence="2" key="1">
    <citation type="submission" date="2021-01" db="EMBL/GenBank/DDBJ databases">
        <authorList>
            <person name="Corre E."/>
            <person name="Pelletier E."/>
            <person name="Niang G."/>
            <person name="Scheremetjew M."/>
            <person name="Finn R."/>
            <person name="Kale V."/>
            <person name="Holt S."/>
            <person name="Cochrane G."/>
            <person name="Meng A."/>
            <person name="Brown T."/>
            <person name="Cohen L."/>
        </authorList>
    </citation>
    <scope>NUCLEOTIDE SEQUENCE</scope>
</reference>
<keyword evidence="1" id="KW-0732">Signal</keyword>
<proteinExistence type="predicted"/>
<protein>
    <submittedName>
        <fullName evidence="2">Uncharacterized protein</fullName>
    </submittedName>
</protein>
<evidence type="ECO:0000313" key="2">
    <source>
        <dbReference type="EMBL" id="CAD8860283.1"/>
    </source>
</evidence>
<feature type="chain" id="PRO_5030682205" evidence="1">
    <location>
        <begin position="18"/>
        <end position="459"/>
    </location>
</feature>
<sequence>MLRSSCIVALWACGADAGAGPTSVTNDLNAAISKGTNGIFSGGGSGVLVRSLLDGLFNSDVNVVPASFVHNDLVAPSVMYPGNFGSVWCPNSGNSGYSSTGQCGTDSLTGLDNPWSYAQLAVVINTAMTDLFPNFDDIQDPTWGYGVFYPTDSNSVDQRCRYLASNSGFDCPGGWLDMNSGWTADSVHKGAGYYAAGNPYATGGGGGAGCHFAPYDPYGISQTDAYDANGNNLVEDSDCQCNYAFSSNWDEWVTNWIMNAAPKAAYSWQGWFKEGKAPSFALDLAACWVNNPRDMINLQNALWYRRYDWSNEMLPASQWDGTPVNQRLFWGWNEIPVDRKIVDTAANWDAVFIKLPAAICQGLQSDNIYCVTHGGQMVLERDLDTWVSNDFLLVGASNVGLRPGSYIIYMTDSITASGAWTRDFFCQDWKGPDEKYMTVYVPVTTSNQYGACYLEWGTR</sequence>
<organism evidence="2">
    <name type="scientific">Noctiluca scintillans</name>
    <name type="common">Sea sparkle</name>
    <name type="synonym">Red tide dinoflagellate</name>
    <dbReference type="NCBI Taxonomy" id="2966"/>
    <lineage>
        <taxon>Eukaryota</taxon>
        <taxon>Sar</taxon>
        <taxon>Alveolata</taxon>
        <taxon>Dinophyceae</taxon>
        <taxon>Noctilucales</taxon>
        <taxon>Noctilucaceae</taxon>
        <taxon>Noctiluca</taxon>
    </lineage>
</organism>
<dbReference type="AlphaFoldDB" id="A0A7S1ANL0"/>
<dbReference type="EMBL" id="HBFQ01048488">
    <property type="protein sequence ID" value="CAD8860283.1"/>
    <property type="molecule type" value="Transcribed_RNA"/>
</dbReference>